<proteinExistence type="inferred from homology"/>
<protein>
    <submittedName>
        <fullName evidence="4">NAD(P)-binding protein</fullName>
    </submittedName>
</protein>
<feature type="domain" description="NmrA-like" evidence="3">
    <location>
        <begin position="8"/>
        <end position="132"/>
    </location>
</feature>
<keyword evidence="2" id="KW-0521">NADP</keyword>
<dbReference type="InterPro" id="IPR051164">
    <property type="entry name" value="NmrA-like_oxidored"/>
</dbReference>
<gene>
    <name evidence="4" type="ORF">SISSUDRAFT_1057724</name>
</gene>
<evidence type="ECO:0000256" key="1">
    <source>
        <dbReference type="ARBA" id="ARBA00006328"/>
    </source>
</evidence>
<dbReference type="InterPro" id="IPR036291">
    <property type="entry name" value="NAD(P)-bd_dom_sf"/>
</dbReference>
<evidence type="ECO:0000256" key="2">
    <source>
        <dbReference type="ARBA" id="ARBA00022857"/>
    </source>
</evidence>
<dbReference type="Proteomes" id="UP000076798">
    <property type="component" value="Unassembled WGS sequence"/>
</dbReference>
<keyword evidence="5" id="KW-1185">Reference proteome</keyword>
<dbReference type="CDD" id="cd05251">
    <property type="entry name" value="NmrA_like_SDR_a"/>
    <property type="match status" value="1"/>
</dbReference>
<evidence type="ECO:0000313" key="4">
    <source>
        <dbReference type="EMBL" id="KZT43313.1"/>
    </source>
</evidence>
<dbReference type="Gene3D" id="3.40.50.720">
    <property type="entry name" value="NAD(P)-binding Rossmann-like Domain"/>
    <property type="match status" value="1"/>
</dbReference>
<dbReference type="OrthoDB" id="419598at2759"/>
<dbReference type="SUPFAM" id="SSF51735">
    <property type="entry name" value="NAD(P)-binding Rossmann-fold domains"/>
    <property type="match status" value="1"/>
</dbReference>
<feature type="domain" description="NmrA-like" evidence="3">
    <location>
        <begin position="160"/>
        <end position="282"/>
    </location>
</feature>
<dbReference type="STRING" id="1314776.A0A166I263"/>
<dbReference type="PANTHER" id="PTHR42748">
    <property type="entry name" value="NITROGEN METABOLITE REPRESSION PROTEIN NMRA FAMILY MEMBER"/>
    <property type="match status" value="1"/>
</dbReference>
<dbReference type="Pfam" id="PF05368">
    <property type="entry name" value="NmrA"/>
    <property type="match status" value="2"/>
</dbReference>
<evidence type="ECO:0000259" key="3">
    <source>
        <dbReference type="Pfam" id="PF05368"/>
    </source>
</evidence>
<comment type="similarity">
    <text evidence="1">Belongs to the NmrA-type oxidoreductase family.</text>
</comment>
<name>A0A166I263_9AGAM</name>
<sequence length="392" mass="43799">MTSVSQPTKLILVIGAAGAQGSAVVKALVAPNPDGSPSPFSVRALTRNPESPQAKELAALDGVELFVGSYTDFPGVLKALQGCYGAFVNTDGFTEGEQSEIYSGIRIFELAKQIGTLKHYVWSGLDYAYKVSSVSHRAAGSSLTHSHLQLSGYNPQHRCVHTDGKGRVTEFLKMQPSDTNGMVWSVLTTAAYMEMLNFHMFGPMFRDDDGTFVFAAPMGQGHTPMITLQDLGFFARYVFDHREQQSGKDLLVTSDLVSWPYLVSTFSKVTGQPARYANVPSDYWFEAFERPDRPLGREANPQELSGRVTWKENFTCWWANWREDVIAKERDMPYIRSIHPGLTSLEMWMRQVNYQAARKPTLKGPPSSDFSVELAKKMVKRWDDEQAALQKL</sequence>
<evidence type="ECO:0000313" key="5">
    <source>
        <dbReference type="Proteomes" id="UP000076798"/>
    </source>
</evidence>
<organism evidence="4 5">
    <name type="scientific">Sistotremastrum suecicum HHB10207 ss-3</name>
    <dbReference type="NCBI Taxonomy" id="1314776"/>
    <lineage>
        <taxon>Eukaryota</taxon>
        <taxon>Fungi</taxon>
        <taxon>Dikarya</taxon>
        <taxon>Basidiomycota</taxon>
        <taxon>Agaricomycotina</taxon>
        <taxon>Agaricomycetes</taxon>
        <taxon>Sistotremastrales</taxon>
        <taxon>Sistotremastraceae</taxon>
        <taxon>Sistotremastrum</taxon>
    </lineage>
</organism>
<accession>A0A166I263</accession>
<dbReference type="Gene3D" id="3.90.25.10">
    <property type="entry name" value="UDP-galactose 4-epimerase, domain 1"/>
    <property type="match status" value="1"/>
</dbReference>
<dbReference type="PANTHER" id="PTHR42748:SF14">
    <property type="entry name" value="SNOAL-LIKE DOMAIN-CONTAINING PROTEIN"/>
    <property type="match status" value="1"/>
</dbReference>
<dbReference type="EMBL" id="KV428008">
    <property type="protein sequence ID" value="KZT43313.1"/>
    <property type="molecule type" value="Genomic_DNA"/>
</dbReference>
<dbReference type="AlphaFoldDB" id="A0A166I263"/>
<dbReference type="InterPro" id="IPR008030">
    <property type="entry name" value="NmrA-like"/>
</dbReference>
<dbReference type="GO" id="GO:0005634">
    <property type="term" value="C:nucleus"/>
    <property type="evidence" value="ECO:0007669"/>
    <property type="project" value="TreeGrafter"/>
</dbReference>
<reference evidence="4 5" key="1">
    <citation type="journal article" date="2016" name="Mol. Biol. Evol.">
        <title>Comparative Genomics of Early-Diverging Mushroom-Forming Fungi Provides Insights into the Origins of Lignocellulose Decay Capabilities.</title>
        <authorList>
            <person name="Nagy L.G."/>
            <person name="Riley R."/>
            <person name="Tritt A."/>
            <person name="Adam C."/>
            <person name="Daum C."/>
            <person name="Floudas D."/>
            <person name="Sun H."/>
            <person name="Yadav J.S."/>
            <person name="Pangilinan J."/>
            <person name="Larsson K.H."/>
            <person name="Matsuura K."/>
            <person name="Barry K."/>
            <person name="Labutti K."/>
            <person name="Kuo R."/>
            <person name="Ohm R.A."/>
            <person name="Bhattacharya S.S."/>
            <person name="Shirouzu T."/>
            <person name="Yoshinaga Y."/>
            <person name="Martin F.M."/>
            <person name="Grigoriev I.V."/>
            <person name="Hibbett D.S."/>
        </authorList>
    </citation>
    <scope>NUCLEOTIDE SEQUENCE [LARGE SCALE GENOMIC DNA]</scope>
    <source>
        <strain evidence="4 5">HHB10207 ss-3</strain>
    </source>
</reference>